<comment type="subcellular location">
    <subcellularLocation>
        <location evidence="4">Cytoplasm</location>
    </subcellularLocation>
</comment>
<protein>
    <recommendedName>
        <fullName evidence="4">Flagellar assembly factor FliW</fullName>
    </recommendedName>
</protein>
<dbReference type="Pfam" id="PF02623">
    <property type="entry name" value="FliW"/>
    <property type="match status" value="1"/>
</dbReference>
<dbReference type="PANTHER" id="PTHR39190">
    <property type="entry name" value="FLAGELLAR ASSEMBLY FACTOR FLIW"/>
    <property type="match status" value="1"/>
</dbReference>
<comment type="subunit">
    <text evidence="4">Interacts with translational regulator CsrA and flagellin(s).</text>
</comment>
<evidence type="ECO:0000313" key="6">
    <source>
        <dbReference type="Proteomes" id="UP000182062"/>
    </source>
</evidence>
<gene>
    <name evidence="4" type="primary">fliW</name>
    <name evidence="5" type="ORF">BHE18_01660</name>
</gene>
<dbReference type="HAMAP" id="MF_01185">
    <property type="entry name" value="FliW"/>
    <property type="match status" value="1"/>
</dbReference>
<accession>A0A1J6VZ85</accession>
<reference evidence="5 6" key="1">
    <citation type="submission" date="2016-09" db="EMBL/GenBank/DDBJ databases">
        <title>Bacillus aquimaris SAMM genome sequence reveals colonization and biosurfactant production capacities.</title>
        <authorList>
            <person name="Waghmode S.R."/>
            <person name="Suryavanshi M.V."/>
        </authorList>
    </citation>
    <scope>NUCLEOTIDE SEQUENCE [LARGE SCALE GENOMIC DNA]</scope>
    <source>
        <strain evidence="5 6">SAMM</strain>
    </source>
</reference>
<dbReference type="NCBIfam" id="NF009793">
    <property type="entry name" value="PRK13285.1-1"/>
    <property type="match status" value="1"/>
</dbReference>
<dbReference type="SUPFAM" id="SSF141457">
    <property type="entry name" value="BH3618-like"/>
    <property type="match status" value="1"/>
</dbReference>
<evidence type="ECO:0000256" key="1">
    <source>
        <dbReference type="ARBA" id="ARBA00022490"/>
    </source>
</evidence>
<dbReference type="OrthoDB" id="9801235at2"/>
<keyword evidence="2 4" id="KW-1005">Bacterial flagellum biogenesis</keyword>
<dbReference type="InterPro" id="IPR024046">
    <property type="entry name" value="Flagellar_assmbl_FliW_dom_sf"/>
</dbReference>
<dbReference type="GO" id="GO:0005737">
    <property type="term" value="C:cytoplasm"/>
    <property type="evidence" value="ECO:0007669"/>
    <property type="project" value="UniProtKB-SubCell"/>
</dbReference>
<comment type="similarity">
    <text evidence="4">Belongs to the FliW family.</text>
</comment>
<dbReference type="RefSeq" id="WP_071619757.1">
    <property type="nucleotide sequence ID" value="NZ_MINN01000117.1"/>
</dbReference>
<dbReference type="Gene3D" id="2.30.290.10">
    <property type="entry name" value="BH3618-like"/>
    <property type="match status" value="1"/>
</dbReference>
<comment type="function">
    <text evidence="4">Acts as an anti-CsrA protein, binds CsrA and prevents it from repressing translation of its target genes, one of which is flagellin. Binds to flagellin and participates in the assembly of the flagellum.</text>
</comment>
<dbReference type="InterPro" id="IPR003775">
    <property type="entry name" value="Flagellar_assembly_factor_FliW"/>
</dbReference>
<name>A0A1J6VZ85_9BACI</name>
<evidence type="ECO:0000256" key="3">
    <source>
        <dbReference type="ARBA" id="ARBA00022845"/>
    </source>
</evidence>
<evidence type="ECO:0000256" key="2">
    <source>
        <dbReference type="ARBA" id="ARBA00022795"/>
    </source>
</evidence>
<dbReference type="GO" id="GO:0006417">
    <property type="term" value="P:regulation of translation"/>
    <property type="evidence" value="ECO:0007669"/>
    <property type="project" value="UniProtKB-KW"/>
</dbReference>
<dbReference type="AlphaFoldDB" id="A0A1J6VZ85"/>
<keyword evidence="3 4" id="KW-0810">Translation regulation</keyword>
<evidence type="ECO:0000256" key="4">
    <source>
        <dbReference type="HAMAP-Rule" id="MF_01185"/>
    </source>
</evidence>
<dbReference type="EMBL" id="MINN01000117">
    <property type="protein sequence ID" value="OIU69652.1"/>
    <property type="molecule type" value="Genomic_DNA"/>
</dbReference>
<evidence type="ECO:0000313" key="5">
    <source>
        <dbReference type="EMBL" id="OIU69652.1"/>
    </source>
</evidence>
<keyword evidence="5" id="KW-0966">Cell projection</keyword>
<organism evidence="5 6">
    <name type="scientific">Rossellomorea aquimaris</name>
    <dbReference type="NCBI Taxonomy" id="189382"/>
    <lineage>
        <taxon>Bacteria</taxon>
        <taxon>Bacillati</taxon>
        <taxon>Bacillota</taxon>
        <taxon>Bacilli</taxon>
        <taxon>Bacillales</taxon>
        <taxon>Bacillaceae</taxon>
        <taxon>Rossellomorea</taxon>
    </lineage>
</organism>
<proteinExistence type="inferred from homology"/>
<keyword evidence="6" id="KW-1185">Reference proteome</keyword>
<keyword evidence="1 4" id="KW-0963">Cytoplasm</keyword>
<sequence length="148" mass="16835">MIINTKYHGEIEIKEDSVLNFEQGIPGFNEEKKFVILPLQDNELFHILQSVTTSQLGFVMTDPFLFTKEYDFELDQGTVELLGFTSEKDVKVLTILTMRETLNESTANLQAPIIINLANNKAKQVILNDTSYQTKHPIFAQPEQAGKE</sequence>
<dbReference type="Proteomes" id="UP000182062">
    <property type="component" value="Unassembled WGS sequence"/>
</dbReference>
<dbReference type="GO" id="GO:0044780">
    <property type="term" value="P:bacterial-type flagellum assembly"/>
    <property type="evidence" value="ECO:0007669"/>
    <property type="project" value="UniProtKB-UniRule"/>
</dbReference>
<keyword evidence="5" id="KW-0969">Cilium</keyword>
<keyword evidence="5" id="KW-0282">Flagellum</keyword>
<keyword evidence="4" id="KW-0143">Chaperone</keyword>
<comment type="caution">
    <text evidence="5">The sequence shown here is derived from an EMBL/GenBank/DDBJ whole genome shotgun (WGS) entry which is preliminary data.</text>
</comment>
<dbReference type="PANTHER" id="PTHR39190:SF1">
    <property type="entry name" value="FLAGELLAR ASSEMBLY FACTOR FLIW"/>
    <property type="match status" value="1"/>
</dbReference>